<dbReference type="PROSITE" id="PS51012">
    <property type="entry name" value="ABC_TM2"/>
    <property type="match status" value="1"/>
</dbReference>
<feature type="transmembrane region" description="Helical" evidence="6">
    <location>
        <begin position="241"/>
        <end position="259"/>
    </location>
</feature>
<keyword evidence="3 6" id="KW-1133">Transmembrane helix</keyword>
<reference evidence="8 9" key="1">
    <citation type="submission" date="2020-03" db="EMBL/GenBank/DDBJ databases">
        <title>A novel species.</title>
        <authorList>
            <person name="Gao J."/>
        </authorList>
    </citation>
    <scope>NUCLEOTIDE SEQUENCE [LARGE SCALE GENOMIC DNA]</scope>
    <source>
        <strain evidence="8 9">QMT-12</strain>
    </source>
</reference>
<evidence type="ECO:0000256" key="5">
    <source>
        <dbReference type="ARBA" id="ARBA00023251"/>
    </source>
</evidence>
<dbReference type="AlphaFoldDB" id="A0A6G9GVL6"/>
<feature type="domain" description="ABC transmembrane type-2" evidence="7">
    <location>
        <begin position="34"/>
        <end position="266"/>
    </location>
</feature>
<dbReference type="InterPro" id="IPR051784">
    <property type="entry name" value="Nod_factor_ABC_transporter"/>
</dbReference>
<dbReference type="GO" id="GO:0140359">
    <property type="term" value="F:ABC-type transporter activity"/>
    <property type="evidence" value="ECO:0007669"/>
    <property type="project" value="InterPro"/>
</dbReference>
<gene>
    <name evidence="8" type="ORF">HA039_08070</name>
</gene>
<evidence type="ECO:0000313" key="8">
    <source>
        <dbReference type="EMBL" id="QIQ02265.1"/>
    </source>
</evidence>
<dbReference type="Proteomes" id="UP000501179">
    <property type="component" value="Chromosome"/>
</dbReference>
<organism evidence="8 9">
    <name type="scientific">Streptomyces liangshanensis</name>
    <dbReference type="NCBI Taxonomy" id="2717324"/>
    <lineage>
        <taxon>Bacteria</taxon>
        <taxon>Bacillati</taxon>
        <taxon>Actinomycetota</taxon>
        <taxon>Actinomycetes</taxon>
        <taxon>Kitasatosporales</taxon>
        <taxon>Streptomycetaceae</taxon>
        <taxon>Streptomyces</taxon>
    </lineage>
</organism>
<dbReference type="PANTHER" id="PTHR43229">
    <property type="entry name" value="NODULATION PROTEIN J"/>
    <property type="match status" value="1"/>
</dbReference>
<comment type="similarity">
    <text evidence="6">Belongs to the ABC-2 integral membrane protein family.</text>
</comment>
<dbReference type="PANTHER" id="PTHR43229:SF2">
    <property type="entry name" value="NODULATION PROTEIN J"/>
    <property type="match status" value="1"/>
</dbReference>
<evidence type="ECO:0000259" key="7">
    <source>
        <dbReference type="PROSITE" id="PS51012"/>
    </source>
</evidence>
<feature type="transmembrane region" description="Helical" evidence="6">
    <location>
        <begin position="32"/>
        <end position="54"/>
    </location>
</feature>
<dbReference type="GO" id="GO:0046677">
    <property type="term" value="P:response to antibiotic"/>
    <property type="evidence" value="ECO:0007669"/>
    <property type="project" value="UniProtKB-KW"/>
</dbReference>
<keyword evidence="6" id="KW-1003">Cell membrane</keyword>
<evidence type="ECO:0000256" key="4">
    <source>
        <dbReference type="ARBA" id="ARBA00023136"/>
    </source>
</evidence>
<keyword evidence="5" id="KW-0046">Antibiotic resistance</keyword>
<evidence type="ECO:0000256" key="1">
    <source>
        <dbReference type="ARBA" id="ARBA00004141"/>
    </source>
</evidence>
<keyword evidence="9" id="KW-1185">Reference proteome</keyword>
<dbReference type="InterPro" id="IPR047817">
    <property type="entry name" value="ABC2_TM_bact-type"/>
</dbReference>
<dbReference type="Pfam" id="PF01061">
    <property type="entry name" value="ABC2_membrane"/>
    <property type="match status" value="1"/>
</dbReference>
<comment type="caution">
    <text evidence="6">Lacks conserved residue(s) required for the propagation of feature annotation.</text>
</comment>
<feature type="transmembrane region" description="Helical" evidence="6">
    <location>
        <begin position="155"/>
        <end position="174"/>
    </location>
</feature>
<keyword evidence="4 6" id="KW-0472">Membrane</keyword>
<dbReference type="EMBL" id="CP050177">
    <property type="protein sequence ID" value="QIQ02265.1"/>
    <property type="molecule type" value="Genomic_DNA"/>
</dbReference>
<evidence type="ECO:0000256" key="6">
    <source>
        <dbReference type="RuleBase" id="RU361157"/>
    </source>
</evidence>
<dbReference type="InterPro" id="IPR013525">
    <property type="entry name" value="ABC2_TM"/>
</dbReference>
<proteinExistence type="inferred from homology"/>
<dbReference type="RefSeq" id="WP_167025932.1">
    <property type="nucleotide sequence ID" value="NZ_CP050177.1"/>
</dbReference>
<evidence type="ECO:0000256" key="2">
    <source>
        <dbReference type="ARBA" id="ARBA00022692"/>
    </source>
</evidence>
<keyword evidence="2 6" id="KW-0812">Transmembrane</keyword>
<dbReference type="PIRSF" id="PIRSF006648">
    <property type="entry name" value="DrrB"/>
    <property type="match status" value="1"/>
</dbReference>
<dbReference type="GO" id="GO:0043190">
    <property type="term" value="C:ATP-binding cassette (ABC) transporter complex"/>
    <property type="evidence" value="ECO:0007669"/>
    <property type="project" value="InterPro"/>
</dbReference>
<accession>A0A6G9GVL6</accession>
<dbReference type="InterPro" id="IPR000412">
    <property type="entry name" value="ABC_2_transport"/>
</dbReference>
<evidence type="ECO:0000313" key="9">
    <source>
        <dbReference type="Proteomes" id="UP000501179"/>
    </source>
</evidence>
<sequence>MPTPLSVPASPGVRHPALRELSYWLHLWRRTWRGTVVISVANPLLFLTGIGMGLGQLVGDRADPALHGGSYLAFLTPGLLAAASMQNAFVDAAGPVYDSARPGGHYRAAAATPLRPADILHGHLLYILVRLVVSAFLFTAVATAFGAVAPARAPLVVPAAVLAGFAFAAPLTAWSVTLDRQAGLEALFRFVVMPLYMFSGAFFPLSQLPDAVEPLAYLSPLWHGVELCRSLALGTATAGGAALHTGVLAALTVAGVLLARRRYERRLHT</sequence>
<protein>
    <recommendedName>
        <fullName evidence="6">Transport permease protein</fullName>
    </recommendedName>
</protein>
<evidence type="ECO:0000256" key="3">
    <source>
        <dbReference type="ARBA" id="ARBA00022989"/>
    </source>
</evidence>
<feature type="transmembrane region" description="Helical" evidence="6">
    <location>
        <begin position="186"/>
        <end position="205"/>
    </location>
</feature>
<dbReference type="KEGG" id="slia:HA039_08070"/>
<feature type="transmembrane region" description="Helical" evidence="6">
    <location>
        <begin position="124"/>
        <end position="149"/>
    </location>
</feature>
<keyword evidence="6" id="KW-0813">Transport</keyword>
<name>A0A6G9GVL6_9ACTN</name>
<comment type="subcellular location">
    <subcellularLocation>
        <location evidence="6">Cell membrane</location>
        <topology evidence="6">Multi-pass membrane protein</topology>
    </subcellularLocation>
    <subcellularLocation>
        <location evidence="1">Membrane</location>
        <topology evidence="1">Multi-pass membrane protein</topology>
    </subcellularLocation>
</comment>